<dbReference type="EC" id="2.7.7.49" evidence="1"/>
<dbReference type="PROSITE" id="PS50994">
    <property type="entry name" value="INTEGRASE"/>
    <property type="match status" value="1"/>
</dbReference>
<comment type="caution">
    <text evidence="9">The sequence shown here is derived from an EMBL/GenBank/DDBJ whole genome shotgun (WGS) entry which is preliminary data.</text>
</comment>
<feature type="non-terminal residue" evidence="9">
    <location>
        <position position="1"/>
    </location>
</feature>
<evidence type="ECO:0000256" key="7">
    <source>
        <dbReference type="ARBA" id="ARBA00022918"/>
    </source>
</evidence>
<feature type="domain" description="Integrase catalytic" evidence="8">
    <location>
        <begin position="248"/>
        <end position="302"/>
    </location>
</feature>
<evidence type="ECO:0000256" key="1">
    <source>
        <dbReference type="ARBA" id="ARBA00012493"/>
    </source>
</evidence>
<keyword evidence="2" id="KW-0808">Transferase</keyword>
<keyword evidence="6" id="KW-0378">Hydrolase</keyword>
<dbReference type="AlphaFoldDB" id="A0A836FUH5"/>
<dbReference type="InterPro" id="IPR041373">
    <property type="entry name" value="RT_RNaseH"/>
</dbReference>
<dbReference type="GO" id="GO:0015074">
    <property type="term" value="P:DNA integration"/>
    <property type="evidence" value="ECO:0007669"/>
    <property type="project" value="InterPro"/>
</dbReference>
<accession>A0A836FUH5</accession>
<feature type="non-terminal residue" evidence="9">
    <location>
        <position position="439"/>
    </location>
</feature>
<dbReference type="EMBL" id="JAANIA010000283">
    <property type="protein sequence ID" value="KAG5325079.1"/>
    <property type="molecule type" value="Genomic_DNA"/>
</dbReference>
<evidence type="ECO:0000256" key="6">
    <source>
        <dbReference type="ARBA" id="ARBA00022801"/>
    </source>
</evidence>
<dbReference type="InterPro" id="IPR036397">
    <property type="entry name" value="RNaseH_sf"/>
</dbReference>
<protein>
    <recommendedName>
        <fullName evidence="1">RNA-directed DNA polymerase</fullName>
        <ecNumber evidence="1">2.7.7.49</ecNumber>
    </recommendedName>
</protein>
<dbReference type="GO" id="GO:0004519">
    <property type="term" value="F:endonuclease activity"/>
    <property type="evidence" value="ECO:0007669"/>
    <property type="project" value="UniProtKB-KW"/>
</dbReference>
<dbReference type="SUPFAM" id="SSF56672">
    <property type="entry name" value="DNA/RNA polymerases"/>
    <property type="match status" value="1"/>
</dbReference>
<evidence type="ECO:0000313" key="10">
    <source>
        <dbReference type="Proteomes" id="UP000668214"/>
    </source>
</evidence>
<dbReference type="Pfam" id="PF17917">
    <property type="entry name" value="RT_RNaseH"/>
    <property type="match status" value="1"/>
</dbReference>
<gene>
    <name evidence="9" type="primary">Tf28_1</name>
    <name evidence="9" type="ORF">G6Z78_0000560</name>
</gene>
<evidence type="ECO:0000256" key="4">
    <source>
        <dbReference type="ARBA" id="ARBA00022722"/>
    </source>
</evidence>
<dbReference type="FunFam" id="3.10.20.370:FF:000001">
    <property type="entry name" value="Retrovirus-related Pol polyprotein from transposon 17.6-like protein"/>
    <property type="match status" value="1"/>
</dbReference>
<dbReference type="PANTHER" id="PTHR37984">
    <property type="entry name" value="PROTEIN CBG26694"/>
    <property type="match status" value="1"/>
</dbReference>
<dbReference type="GO" id="GO:0042575">
    <property type="term" value="C:DNA polymerase complex"/>
    <property type="evidence" value="ECO:0007669"/>
    <property type="project" value="UniProtKB-ARBA"/>
</dbReference>
<dbReference type="GO" id="GO:0003964">
    <property type="term" value="F:RNA-directed DNA polymerase activity"/>
    <property type="evidence" value="ECO:0007669"/>
    <property type="project" value="UniProtKB-KW"/>
</dbReference>
<dbReference type="GO" id="GO:0003676">
    <property type="term" value="F:nucleic acid binding"/>
    <property type="evidence" value="ECO:0007669"/>
    <property type="project" value="InterPro"/>
</dbReference>
<reference evidence="9" key="1">
    <citation type="submission" date="2020-02" db="EMBL/GenBank/DDBJ databases">
        <title>Relaxed selection underlies rapid genomic changes in the transitions from sociality to social parasitism in ants.</title>
        <authorList>
            <person name="Bi X."/>
        </authorList>
    </citation>
    <scope>NUCLEOTIDE SEQUENCE</scope>
    <source>
        <strain evidence="9">BGI-DK2014c</strain>
        <tissue evidence="9">Whole body</tissue>
    </source>
</reference>
<evidence type="ECO:0000256" key="3">
    <source>
        <dbReference type="ARBA" id="ARBA00022695"/>
    </source>
</evidence>
<evidence type="ECO:0000259" key="8">
    <source>
        <dbReference type="PROSITE" id="PS50994"/>
    </source>
</evidence>
<dbReference type="Proteomes" id="UP000668214">
    <property type="component" value="Unassembled WGS sequence"/>
</dbReference>
<keyword evidence="5" id="KW-0255">Endonuclease</keyword>
<name>A0A836FUH5_9HYME</name>
<dbReference type="InterPro" id="IPR050951">
    <property type="entry name" value="Retrovirus_Pol_polyprotein"/>
</dbReference>
<keyword evidence="4" id="KW-0540">Nuclease</keyword>
<dbReference type="InterPro" id="IPR001584">
    <property type="entry name" value="Integrase_cat-core"/>
</dbReference>
<dbReference type="Pfam" id="PF17921">
    <property type="entry name" value="Integrase_H2C2"/>
    <property type="match status" value="1"/>
</dbReference>
<organism evidence="9 10">
    <name type="scientific">Pseudoatta argentina</name>
    <dbReference type="NCBI Taxonomy" id="621737"/>
    <lineage>
        <taxon>Eukaryota</taxon>
        <taxon>Metazoa</taxon>
        <taxon>Ecdysozoa</taxon>
        <taxon>Arthropoda</taxon>
        <taxon>Hexapoda</taxon>
        <taxon>Insecta</taxon>
        <taxon>Pterygota</taxon>
        <taxon>Neoptera</taxon>
        <taxon>Endopterygota</taxon>
        <taxon>Hymenoptera</taxon>
        <taxon>Apocrita</taxon>
        <taxon>Aculeata</taxon>
        <taxon>Formicoidea</taxon>
        <taxon>Formicidae</taxon>
        <taxon>Myrmicinae</taxon>
        <taxon>Pseudoatta</taxon>
    </lineage>
</organism>
<dbReference type="GO" id="GO:0016787">
    <property type="term" value="F:hydrolase activity"/>
    <property type="evidence" value="ECO:0007669"/>
    <property type="project" value="UniProtKB-KW"/>
</dbReference>
<keyword evidence="7" id="KW-0695">RNA-directed DNA polymerase</keyword>
<sequence length="439" mass="50659">LQHPLNKYKENLANAIILSHLSDAAEMRLVCDASDFAIGAVLEQRLDDSWKPFAFFSRKLSSAQQNYSVYDRELTAIAEAVKYFRYFLEGRNFKIVTDHKPLIYAFMQRSKKASPRQQRQLSFILQFTIPNSMGPMHTILYCEMTGEVIAPIYRHLRVFRMFHDAAHPGPKITDRVIRQRYVWPNMHRDIAKWCKNCLDCQQSNITRHVQLNPEKFIAPDSRFKHVHMDLIGLLPESDGYKYCVANFGKPKTITTDQGSQFEAQLFTALLQLIGCQRIRTTAYYPVSNGIIERWHRSLKAAICHANKGWSRVLSTVLLGLRTHHKHKKRAFVFKDLYSHVFLWVGGTKRALESPYTGLHKIVNHVSDRVFNIDVNGTQRSVSVENLKPAYCIRDDLYNATPEGKRPIRSATSNQNIYASEEKSHLRHIIIISPPSDKCN</sequence>
<dbReference type="InterPro" id="IPR041588">
    <property type="entry name" value="Integrase_H2C2"/>
</dbReference>
<dbReference type="PANTHER" id="PTHR37984:SF5">
    <property type="entry name" value="PROTEIN NYNRIN-LIKE"/>
    <property type="match status" value="1"/>
</dbReference>
<keyword evidence="10" id="KW-1185">Reference proteome</keyword>
<dbReference type="CDD" id="cd09274">
    <property type="entry name" value="RNase_HI_RT_Ty3"/>
    <property type="match status" value="1"/>
</dbReference>
<dbReference type="Gene3D" id="3.30.420.10">
    <property type="entry name" value="Ribonuclease H-like superfamily/Ribonuclease H"/>
    <property type="match status" value="1"/>
</dbReference>
<evidence type="ECO:0000256" key="5">
    <source>
        <dbReference type="ARBA" id="ARBA00022759"/>
    </source>
</evidence>
<dbReference type="SUPFAM" id="SSF53098">
    <property type="entry name" value="Ribonuclease H-like"/>
    <property type="match status" value="1"/>
</dbReference>
<dbReference type="Gene3D" id="1.10.340.70">
    <property type="match status" value="1"/>
</dbReference>
<evidence type="ECO:0000313" key="9">
    <source>
        <dbReference type="EMBL" id="KAG5325079.1"/>
    </source>
</evidence>
<proteinExistence type="predicted"/>
<dbReference type="InterPro" id="IPR043502">
    <property type="entry name" value="DNA/RNA_pol_sf"/>
</dbReference>
<keyword evidence="3" id="KW-0548">Nucleotidyltransferase</keyword>
<dbReference type="InterPro" id="IPR012337">
    <property type="entry name" value="RNaseH-like_sf"/>
</dbReference>
<evidence type="ECO:0000256" key="2">
    <source>
        <dbReference type="ARBA" id="ARBA00022679"/>
    </source>
</evidence>
<dbReference type="Gene3D" id="3.10.20.370">
    <property type="match status" value="1"/>
</dbReference>